<dbReference type="EMBL" id="FNWV01000017">
    <property type="protein sequence ID" value="SEH84983.1"/>
    <property type="molecule type" value="Genomic_DNA"/>
</dbReference>
<organism evidence="2 3">
    <name type="scientific">Ruminococcus flavefaciens</name>
    <dbReference type="NCBI Taxonomy" id="1265"/>
    <lineage>
        <taxon>Bacteria</taxon>
        <taxon>Bacillati</taxon>
        <taxon>Bacillota</taxon>
        <taxon>Clostridia</taxon>
        <taxon>Eubacteriales</taxon>
        <taxon>Oscillospiraceae</taxon>
        <taxon>Ruminococcus</taxon>
    </lineage>
</organism>
<dbReference type="AlphaFoldDB" id="A0A1H6L9G7"/>
<dbReference type="SUPFAM" id="SSF47336">
    <property type="entry name" value="ACP-like"/>
    <property type="match status" value="1"/>
</dbReference>
<gene>
    <name evidence="2" type="ORF">SAMN02910265_03032</name>
</gene>
<name>A0A1H6L9G7_RUMFL</name>
<sequence>MREITEEIRQEIKDMIFDYYAEECEVEKDEITMDTNPQEDLGSDSLMFVELIEMTADKYDLDIKLQSIGKYMLKAPMNTMSDVVEMFCKIYQYGNDIVNQ</sequence>
<accession>A0A1H6L9G7</accession>
<dbReference type="RefSeq" id="WP_074718893.1">
    <property type="nucleotide sequence ID" value="NZ_FNWV01000017.1"/>
</dbReference>
<dbReference type="PROSITE" id="PS50075">
    <property type="entry name" value="CARRIER"/>
    <property type="match status" value="1"/>
</dbReference>
<proteinExistence type="predicted"/>
<dbReference type="InterPro" id="IPR036736">
    <property type="entry name" value="ACP-like_sf"/>
</dbReference>
<evidence type="ECO:0000313" key="2">
    <source>
        <dbReference type="EMBL" id="SEH84983.1"/>
    </source>
</evidence>
<dbReference type="Proteomes" id="UP000183190">
    <property type="component" value="Unassembled WGS sequence"/>
</dbReference>
<protein>
    <submittedName>
        <fullName evidence="2">Acyl carrier protein</fullName>
    </submittedName>
</protein>
<evidence type="ECO:0000259" key="1">
    <source>
        <dbReference type="PROSITE" id="PS50075"/>
    </source>
</evidence>
<dbReference type="Gene3D" id="1.10.1200.10">
    <property type="entry name" value="ACP-like"/>
    <property type="match status" value="1"/>
</dbReference>
<evidence type="ECO:0000313" key="3">
    <source>
        <dbReference type="Proteomes" id="UP000183190"/>
    </source>
</evidence>
<dbReference type="OrthoDB" id="1821972at2"/>
<reference evidence="2 3" key="1">
    <citation type="submission" date="2016-10" db="EMBL/GenBank/DDBJ databases">
        <authorList>
            <person name="de Groot N.N."/>
        </authorList>
    </citation>
    <scope>NUCLEOTIDE SEQUENCE [LARGE SCALE GENOMIC DNA]</scope>
    <source>
        <strain evidence="2 3">YAD2003</strain>
    </source>
</reference>
<dbReference type="InterPro" id="IPR009081">
    <property type="entry name" value="PP-bd_ACP"/>
</dbReference>
<dbReference type="Pfam" id="PF00550">
    <property type="entry name" value="PP-binding"/>
    <property type="match status" value="1"/>
</dbReference>
<feature type="domain" description="Carrier" evidence="1">
    <location>
        <begin position="10"/>
        <end position="91"/>
    </location>
</feature>